<dbReference type="Pfam" id="PF07883">
    <property type="entry name" value="Cupin_2"/>
    <property type="match status" value="1"/>
</dbReference>
<sequence length="126" mass="14570">MLLTRDEHSWVDDYGIKLQHLFPLLENRDMAPFGSAWARLLPGEISTKHSHRVAELLFITKGEGMVHIDSDTTYQVSEGDVIYLKPNCEHYISNTGKNEDGMILLSIWWESNERLIKHLNTHLLPE</sequence>
<dbReference type="PANTHER" id="PTHR35848:SF6">
    <property type="entry name" value="CUPIN TYPE-2 DOMAIN-CONTAINING PROTEIN"/>
    <property type="match status" value="1"/>
</dbReference>
<evidence type="ECO:0000313" key="4">
    <source>
        <dbReference type="Proteomes" id="UP000267798"/>
    </source>
</evidence>
<keyword evidence="1" id="KW-0479">Metal-binding</keyword>
<dbReference type="PANTHER" id="PTHR35848">
    <property type="entry name" value="OXALATE-BINDING PROTEIN"/>
    <property type="match status" value="1"/>
</dbReference>
<dbReference type="GO" id="GO:0046872">
    <property type="term" value="F:metal ion binding"/>
    <property type="evidence" value="ECO:0007669"/>
    <property type="project" value="UniProtKB-KW"/>
</dbReference>
<protein>
    <submittedName>
        <fullName evidence="3">Cupin domain-containing protein</fullName>
    </submittedName>
</protein>
<name>A0A3A6PCT3_9BACL</name>
<dbReference type="OrthoDB" id="9798709at2"/>
<evidence type="ECO:0000259" key="2">
    <source>
        <dbReference type="Pfam" id="PF07883"/>
    </source>
</evidence>
<dbReference type="SUPFAM" id="SSF51182">
    <property type="entry name" value="RmlC-like cupins"/>
    <property type="match status" value="1"/>
</dbReference>
<dbReference type="Gene3D" id="2.60.120.10">
    <property type="entry name" value="Jelly Rolls"/>
    <property type="match status" value="1"/>
</dbReference>
<comment type="caution">
    <text evidence="3">The sequence shown here is derived from an EMBL/GenBank/DDBJ whole genome shotgun (WGS) entry which is preliminary data.</text>
</comment>
<evidence type="ECO:0000313" key="3">
    <source>
        <dbReference type="EMBL" id="RJX37526.1"/>
    </source>
</evidence>
<dbReference type="EMBL" id="QXQB01000005">
    <property type="protein sequence ID" value="RJX37526.1"/>
    <property type="molecule type" value="Genomic_DNA"/>
</dbReference>
<proteinExistence type="predicted"/>
<dbReference type="Proteomes" id="UP000267798">
    <property type="component" value="Unassembled WGS sequence"/>
</dbReference>
<dbReference type="InterPro" id="IPR014710">
    <property type="entry name" value="RmlC-like_jellyroll"/>
</dbReference>
<dbReference type="InterPro" id="IPR051610">
    <property type="entry name" value="GPI/OXD"/>
</dbReference>
<keyword evidence="4" id="KW-1185">Reference proteome</keyword>
<organism evidence="3 4">
    <name type="scientific">Paenibacillus pinisoli</name>
    <dbReference type="NCBI Taxonomy" id="1276110"/>
    <lineage>
        <taxon>Bacteria</taxon>
        <taxon>Bacillati</taxon>
        <taxon>Bacillota</taxon>
        <taxon>Bacilli</taxon>
        <taxon>Bacillales</taxon>
        <taxon>Paenibacillaceae</taxon>
        <taxon>Paenibacillus</taxon>
    </lineage>
</organism>
<dbReference type="InterPro" id="IPR011051">
    <property type="entry name" value="RmlC_Cupin_sf"/>
</dbReference>
<dbReference type="RefSeq" id="WP_120113450.1">
    <property type="nucleotide sequence ID" value="NZ_QXQB01000005.1"/>
</dbReference>
<gene>
    <name evidence="3" type="ORF">D3P09_21325</name>
</gene>
<reference evidence="3 4" key="1">
    <citation type="submission" date="2018-09" db="EMBL/GenBank/DDBJ databases">
        <title>Paenibacillus aracenensis nov. sp. isolated from a cave in southern Spain.</title>
        <authorList>
            <person name="Jurado V."/>
            <person name="Gutierrez-Patricio S."/>
            <person name="Gonzalez-Pimentel J.L."/>
            <person name="Miller A.Z."/>
            <person name="Laiz L."/>
            <person name="Saiz-Jimenez C."/>
        </authorList>
    </citation>
    <scope>NUCLEOTIDE SEQUENCE [LARGE SCALE GENOMIC DNA]</scope>
    <source>
        <strain evidence="3 4">JCM 19203</strain>
    </source>
</reference>
<feature type="domain" description="Cupin type-2" evidence="2">
    <location>
        <begin position="38"/>
        <end position="100"/>
    </location>
</feature>
<dbReference type="InterPro" id="IPR013096">
    <property type="entry name" value="Cupin_2"/>
</dbReference>
<dbReference type="AlphaFoldDB" id="A0A3A6PCT3"/>
<evidence type="ECO:0000256" key="1">
    <source>
        <dbReference type="ARBA" id="ARBA00022723"/>
    </source>
</evidence>
<accession>A0A3A6PCT3</accession>